<dbReference type="GO" id="GO:0045454">
    <property type="term" value="P:cell redox homeostasis"/>
    <property type="evidence" value="ECO:0007669"/>
    <property type="project" value="TreeGrafter"/>
</dbReference>
<evidence type="ECO:0000313" key="10">
    <source>
        <dbReference type="Proteomes" id="UP000285123"/>
    </source>
</evidence>
<evidence type="ECO:0000256" key="2">
    <source>
        <dbReference type="ARBA" id="ARBA00022475"/>
    </source>
</evidence>
<dbReference type="InterPro" id="IPR003834">
    <property type="entry name" value="Cyt_c_assmbl_TM_dom"/>
</dbReference>
<protein>
    <submittedName>
        <fullName evidence="9">Cytochrome C biogenesis protein</fullName>
    </submittedName>
</protein>
<dbReference type="InterPro" id="IPR013766">
    <property type="entry name" value="Thioredoxin_domain"/>
</dbReference>
<organism evidence="9 10">
    <name type="scientific">Salinisphaera orenii YIM 95161</name>
    <dbReference type="NCBI Taxonomy" id="1051139"/>
    <lineage>
        <taxon>Bacteria</taxon>
        <taxon>Pseudomonadati</taxon>
        <taxon>Pseudomonadota</taxon>
        <taxon>Gammaproteobacteria</taxon>
        <taxon>Salinisphaerales</taxon>
        <taxon>Salinisphaeraceae</taxon>
        <taxon>Salinisphaera</taxon>
    </lineage>
</organism>
<keyword evidence="4" id="KW-0201">Cytochrome c-type biogenesis</keyword>
<evidence type="ECO:0000256" key="5">
    <source>
        <dbReference type="ARBA" id="ARBA00022989"/>
    </source>
</evidence>
<feature type="transmembrane region" description="Helical" evidence="7">
    <location>
        <begin position="220"/>
        <end position="240"/>
    </location>
</feature>
<feature type="transmembrane region" description="Helical" evidence="7">
    <location>
        <begin position="196"/>
        <end position="214"/>
    </location>
</feature>
<dbReference type="Pfam" id="PF02683">
    <property type="entry name" value="DsbD_TM"/>
    <property type="match status" value="1"/>
</dbReference>
<accession>A0A423PDM4</accession>
<gene>
    <name evidence="9" type="ORF">SAHL_17160</name>
</gene>
<dbReference type="OrthoDB" id="9811036at2"/>
<name>A0A423PDM4_9GAMM</name>
<keyword evidence="6 7" id="KW-0472">Membrane</keyword>
<feature type="transmembrane region" description="Helical" evidence="7">
    <location>
        <begin position="47"/>
        <end position="69"/>
    </location>
</feature>
<comment type="subcellular location">
    <subcellularLocation>
        <location evidence="1">Cell membrane</location>
        <topology evidence="1">Multi-pass membrane protein</topology>
    </subcellularLocation>
</comment>
<feature type="transmembrane region" description="Helical" evidence="7">
    <location>
        <begin position="81"/>
        <end position="100"/>
    </location>
</feature>
<keyword evidence="5 7" id="KW-1133">Transmembrane helix</keyword>
<evidence type="ECO:0000259" key="8">
    <source>
        <dbReference type="PROSITE" id="PS51352"/>
    </source>
</evidence>
<evidence type="ECO:0000256" key="6">
    <source>
        <dbReference type="ARBA" id="ARBA00023136"/>
    </source>
</evidence>
<reference evidence="9 10" key="1">
    <citation type="submission" date="2013-10" db="EMBL/GenBank/DDBJ databases">
        <title>Salinisphaera halophila YIM 95161 Genome Sequencing.</title>
        <authorList>
            <person name="Lai Q."/>
            <person name="Li C."/>
            <person name="Shao Z."/>
        </authorList>
    </citation>
    <scope>NUCLEOTIDE SEQUENCE [LARGE SCALE GENOMIC DNA]</scope>
    <source>
        <strain evidence="9 10">YIM 95161</strain>
    </source>
</reference>
<dbReference type="RefSeq" id="WP_123592609.1">
    <property type="nucleotide sequence ID" value="NZ_AYKF01000143.1"/>
</dbReference>
<comment type="caution">
    <text evidence="9">The sequence shown here is derived from an EMBL/GenBank/DDBJ whole genome shotgun (WGS) entry which is preliminary data.</text>
</comment>
<dbReference type="PANTHER" id="PTHR32234:SF0">
    <property type="entry name" value="THIOL:DISULFIDE INTERCHANGE PROTEIN DSBD"/>
    <property type="match status" value="1"/>
</dbReference>
<evidence type="ECO:0000256" key="1">
    <source>
        <dbReference type="ARBA" id="ARBA00004651"/>
    </source>
</evidence>
<dbReference type="Proteomes" id="UP000285123">
    <property type="component" value="Unassembled WGS sequence"/>
</dbReference>
<dbReference type="GO" id="GO:0005886">
    <property type="term" value="C:plasma membrane"/>
    <property type="evidence" value="ECO:0007669"/>
    <property type="project" value="UniProtKB-SubCell"/>
</dbReference>
<keyword evidence="2" id="KW-1003">Cell membrane</keyword>
<keyword evidence="3 7" id="KW-0812">Transmembrane</keyword>
<dbReference type="GO" id="GO:0015035">
    <property type="term" value="F:protein-disulfide reductase activity"/>
    <property type="evidence" value="ECO:0007669"/>
    <property type="project" value="TreeGrafter"/>
</dbReference>
<dbReference type="InterPro" id="IPR036249">
    <property type="entry name" value="Thioredoxin-like_sf"/>
</dbReference>
<dbReference type="Pfam" id="PF13899">
    <property type="entry name" value="Thioredoxin_7"/>
    <property type="match status" value="1"/>
</dbReference>
<feature type="transmembrane region" description="Helical" evidence="7">
    <location>
        <begin position="6"/>
        <end position="27"/>
    </location>
</feature>
<proteinExistence type="predicted"/>
<feature type="transmembrane region" description="Helical" evidence="7">
    <location>
        <begin position="121"/>
        <end position="148"/>
    </location>
</feature>
<dbReference type="AlphaFoldDB" id="A0A423PDM4"/>
<feature type="transmembrane region" description="Helical" evidence="7">
    <location>
        <begin position="247"/>
        <end position="265"/>
    </location>
</feature>
<dbReference type="SUPFAM" id="SSF52833">
    <property type="entry name" value="Thioredoxin-like"/>
    <property type="match status" value="1"/>
</dbReference>
<feature type="domain" description="Thioredoxin" evidence="8">
    <location>
        <begin position="252"/>
        <end position="389"/>
    </location>
</feature>
<evidence type="ECO:0000256" key="3">
    <source>
        <dbReference type="ARBA" id="ARBA00022692"/>
    </source>
</evidence>
<evidence type="ECO:0000256" key="4">
    <source>
        <dbReference type="ARBA" id="ARBA00022748"/>
    </source>
</evidence>
<dbReference type="EMBL" id="AYKF01000143">
    <property type="protein sequence ID" value="ROO23130.1"/>
    <property type="molecule type" value="Genomic_DNA"/>
</dbReference>
<dbReference type="GO" id="GO:0017004">
    <property type="term" value="P:cytochrome complex assembly"/>
    <property type="evidence" value="ECO:0007669"/>
    <property type="project" value="UniProtKB-KW"/>
</dbReference>
<dbReference type="PANTHER" id="PTHR32234">
    <property type="entry name" value="THIOL:DISULFIDE INTERCHANGE PROTEIN DSBD"/>
    <property type="match status" value="1"/>
</dbReference>
<evidence type="ECO:0000313" key="9">
    <source>
        <dbReference type="EMBL" id="ROO23130.1"/>
    </source>
</evidence>
<dbReference type="Gene3D" id="3.40.30.10">
    <property type="entry name" value="Glutaredoxin"/>
    <property type="match status" value="1"/>
</dbReference>
<evidence type="ECO:0000256" key="7">
    <source>
        <dbReference type="SAM" id="Phobius"/>
    </source>
</evidence>
<feature type="transmembrane region" description="Helical" evidence="7">
    <location>
        <begin position="154"/>
        <end position="175"/>
    </location>
</feature>
<sequence>MTIWTNLLLALFAGVLLNLTPCVLPALPVKLRTIARVVGNGSRQRFLAAIALLAGTLTFFGALALATAMLNWTWGTLFQAFWFRAALAFLLAGLGVYSLAGRGVQPPQWVYRVQGNGYAEPYLAGFLAAVLSAPCTGPFLGGVMAFALTQAPSTIFALFMAVGVGLALPYLVLLARPGLLTRIPRSGAWLSRVQQVMGLILLAGATFFATTVLAERVGTLLWTAWLGTLAFWLIRALVVGPGFGARLVPALVLVAGVAGAVTLGFDRGAGTQHALPWQPLTERALAEARTAGAPVLVEFTADWCINCKVLEQTVYADTAIARAVDAADMHVLRADLTRPDAALDAYLRSFGGAGLPFAVVLQPDGAIHRRLPDLFTVSTLKAAIETSGDQTRVNR</sequence>
<dbReference type="PROSITE" id="PS51352">
    <property type="entry name" value="THIOREDOXIN_2"/>
    <property type="match status" value="1"/>
</dbReference>